<dbReference type="Gene3D" id="3.40.1350.10">
    <property type="match status" value="1"/>
</dbReference>
<name>A0ABR8KRX9_9SPHN</name>
<evidence type="ECO:0000313" key="3">
    <source>
        <dbReference type="Proteomes" id="UP000635384"/>
    </source>
</evidence>
<dbReference type="EMBL" id="JACXLC010000001">
    <property type="protein sequence ID" value="MBD2843475.1"/>
    <property type="molecule type" value="Genomic_DNA"/>
</dbReference>
<gene>
    <name evidence="2" type="ORF">IB285_14530</name>
</gene>
<comment type="caution">
    <text evidence="2">The sequence shown here is derived from an EMBL/GenBank/DDBJ whole genome shotgun (WGS) entry which is preliminary data.</text>
</comment>
<keyword evidence="3" id="KW-1185">Reference proteome</keyword>
<evidence type="ECO:0000313" key="2">
    <source>
        <dbReference type="EMBL" id="MBD2843475.1"/>
    </source>
</evidence>
<reference evidence="2 3" key="1">
    <citation type="submission" date="2020-09" db="EMBL/GenBank/DDBJ databases">
        <authorList>
            <person name="Yoon J.-W."/>
        </authorList>
    </citation>
    <scope>NUCLEOTIDE SEQUENCE [LARGE SCALE GENOMIC DNA]</scope>
    <source>
        <strain evidence="2 3">KMU-140</strain>
    </source>
</reference>
<dbReference type="RefSeq" id="WP_190788833.1">
    <property type="nucleotide sequence ID" value="NZ_JACXLC010000001.1"/>
</dbReference>
<dbReference type="Pfam" id="PF14088">
    <property type="entry name" value="DUF4268"/>
    <property type="match status" value="1"/>
</dbReference>
<dbReference type="InterPro" id="IPR025364">
    <property type="entry name" value="DUF4268"/>
</dbReference>
<protein>
    <submittedName>
        <fullName evidence="2">DUF4268 domain-containing protein</fullName>
    </submittedName>
</protein>
<evidence type="ECO:0000259" key="1">
    <source>
        <dbReference type="Pfam" id="PF14088"/>
    </source>
</evidence>
<feature type="domain" description="DUF4268" evidence="1">
    <location>
        <begin position="228"/>
        <end position="362"/>
    </location>
</feature>
<sequence length="373" mass="42757">MFRLDTQTNSIQPIEKRTFGSLSYGERTHLQEWVANSPECLGEELLIIQKEFAGFDETKERLDLLALDKSGHLVIIENKLDDSGRDVVWQALKYASYCSTLTRARVVDIYRSYLQDCGIEEDPEALLADFLEVDDISETPLNRGSDQRIILISANFRREVTATVLWLLQRQLDVKCIRATPYKLGDEVLLNFEQIIPVPEAEDFMVHSSEKEAEQTATSDADSARYRIRRAFWTDCLAALHRSDISLYDNISPSRDHWLSAATGVRACAYALIFAKKEVRVEINLGRAERAENKAVFDGLHARKLQIEESFGQPLDWKRLDHRKSSRIEFAKEFDSYNRDNWPNIIDWMVETLGQFHQAISEALHGVAGEVLD</sequence>
<dbReference type="Proteomes" id="UP000635384">
    <property type="component" value="Unassembled WGS sequence"/>
</dbReference>
<accession>A0ABR8KRX9</accession>
<proteinExistence type="predicted"/>
<organism evidence="2 3">
    <name type="scientific">Erythrobacter rubeus</name>
    <dbReference type="NCBI Taxonomy" id="2760803"/>
    <lineage>
        <taxon>Bacteria</taxon>
        <taxon>Pseudomonadati</taxon>
        <taxon>Pseudomonadota</taxon>
        <taxon>Alphaproteobacteria</taxon>
        <taxon>Sphingomonadales</taxon>
        <taxon>Erythrobacteraceae</taxon>
        <taxon>Erythrobacter/Porphyrobacter group</taxon>
        <taxon>Erythrobacter</taxon>
    </lineage>
</organism>
<dbReference type="InterPro" id="IPR011856">
    <property type="entry name" value="tRNA_endonuc-like_dom_sf"/>
</dbReference>